<sequence length="89" mass="10131">MSSRPEDEEPVDEVEEGEIISEEEEEDLEFDEDEEFFQEEDMDLAGLMSSLLATPDGDTVCSALVNLCYQLETQNKILIKMLAKMQPPK</sequence>
<dbReference type="OrthoDB" id="26978at10239"/>
<evidence type="ECO:0000256" key="1">
    <source>
        <dbReference type="SAM" id="MobiDB-lite"/>
    </source>
</evidence>
<evidence type="ECO:0000313" key="2">
    <source>
        <dbReference type="EMBL" id="ABY27969.1"/>
    </source>
</evidence>
<name>A9YW86_9PHYC</name>
<gene>
    <name evidence="2" type="ORF">OtV5_169c</name>
</gene>
<dbReference type="EMBL" id="EU304328">
    <property type="protein sequence ID" value="ABY27969.1"/>
    <property type="molecule type" value="Genomic_DNA"/>
</dbReference>
<evidence type="ECO:0000313" key="3">
    <source>
        <dbReference type="Proteomes" id="UP000203890"/>
    </source>
</evidence>
<dbReference type="KEGG" id="vg:5845633"/>
<reference evidence="2 3" key="1">
    <citation type="journal article" date="2008" name="PLoS ONE">
        <title>Life-cycle and genome of OtV5, a large DNA virus of the pelagic marine unicellular green alga Ostreococcus tauri.</title>
        <authorList>
            <person name="Derelle E."/>
            <person name="Ferraz C."/>
            <person name="Escande M.L."/>
            <person name="Eychenie S."/>
            <person name="Cooke R."/>
            <person name="Piganeau G."/>
            <person name="Desdevises Y."/>
            <person name="Bellec L."/>
            <person name="Moreau H."/>
            <person name="Grimsley N."/>
        </authorList>
    </citation>
    <scope>NUCLEOTIDE SEQUENCE [LARGE SCALE GENOMIC DNA]</scope>
    <source>
        <strain evidence="2 3">OtV5</strain>
    </source>
</reference>
<dbReference type="GeneID" id="5845633"/>
<organism evidence="2 3">
    <name type="scientific">Ostreococcus tauri virus OtV5</name>
    <dbReference type="NCBI Taxonomy" id="1785753"/>
    <lineage>
        <taxon>Viruses</taxon>
        <taxon>Varidnaviria</taxon>
        <taxon>Bamfordvirae</taxon>
        <taxon>Nucleocytoviricota</taxon>
        <taxon>Megaviricetes</taxon>
        <taxon>Algavirales</taxon>
        <taxon>Phycodnaviridae</taxon>
        <taxon>Prasinovirus</taxon>
        <taxon>Prasinovirus ostreotauri</taxon>
    </lineage>
</organism>
<dbReference type="Proteomes" id="UP000203890">
    <property type="component" value="Segment"/>
</dbReference>
<dbReference type="RefSeq" id="YP_001648265.1">
    <property type="nucleotide sequence ID" value="NC_010191.2"/>
</dbReference>
<keyword evidence="3" id="KW-1185">Reference proteome</keyword>
<accession>A9YW86</accession>
<protein>
    <submittedName>
        <fullName evidence="2">Uncharacterized protein</fullName>
    </submittedName>
</protein>
<proteinExistence type="predicted"/>
<feature type="region of interest" description="Disordered" evidence="1">
    <location>
        <begin position="1"/>
        <end position="33"/>
    </location>
</feature>